<dbReference type="PANTHER" id="PTHR47143">
    <property type="entry name" value="TRANSIENT RECEPTOR POTENTIAL CATION CHANNEL PROTEIN PAINLESS"/>
    <property type="match status" value="1"/>
</dbReference>
<dbReference type="InterPro" id="IPR005821">
    <property type="entry name" value="Ion_trans_dom"/>
</dbReference>
<sequence length="304" mass="34969">MKFNKTDYFIDFENYIEWVIYIGTVVYVLPGRSTKANAQIVAGAISIFLAWINFALFLKRFSFFGIYIIMTKRVFLTVCKVLPLVVLFIAAFSFSLSLLMPLDQGFNNVPVSLLTTFVMMTGDLDYRGTFLANGSLHVLRKIFLVLFILMVSIAIMNLLTGLAVGDTNEIMNRSKEKKRIYKATLVITLERNLHNFPIFSPPKIKNINIQDHPDEKVECSSSWLLRQWEKVYDDEELEERLNEMKNDEEDHEKKLDGLREEIKKTNDLVHKNTAAMETKIENRLKNIEAMLAQIQAGGILHSSN</sequence>
<evidence type="ECO:0000256" key="8">
    <source>
        <dbReference type="ARBA" id="ARBA00023136"/>
    </source>
</evidence>
<keyword evidence="9" id="KW-0325">Glycoprotein</keyword>
<accession>A0A6S7I3L1</accession>
<dbReference type="OrthoDB" id="1661883at2759"/>
<dbReference type="EMBL" id="CACRXK020007718">
    <property type="protein sequence ID" value="CAB4013014.1"/>
    <property type="molecule type" value="Genomic_DNA"/>
</dbReference>
<evidence type="ECO:0000256" key="3">
    <source>
        <dbReference type="ARBA" id="ARBA00022692"/>
    </source>
</evidence>
<evidence type="ECO:0000259" key="11">
    <source>
        <dbReference type="Pfam" id="PF00520"/>
    </source>
</evidence>
<evidence type="ECO:0000256" key="9">
    <source>
        <dbReference type="ARBA" id="ARBA00023180"/>
    </source>
</evidence>
<dbReference type="PANTHER" id="PTHR47143:SF1">
    <property type="entry name" value="ION_TRANS DOMAIN-CONTAINING PROTEIN"/>
    <property type="match status" value="1"/>
</dbReference>
<dbReference type="InterPro" id="IPR052076">
    <property type="entry name" value="TRP_cation_channel"/>
</dbReference>
<evidence type="ECO:0000256" key="1">
    <source>
        <dbReference type="ARBA" id="ARBA00004141"/>
    </source>
</evidence>
<keyword evidence="7" id="KW-0406">Ion transport</keyword>
<evidence type="ECO:0000256" key="7">
    <source>
        <dbReference type="ARBA" id="ARBA00023065"/>
    </source>
</evidence>
<evidence type="ECO:0000313" key="12">
    <source>
        <dbReference type="EMBL" id="CAB4013014.1"/>
    </source>
</evidence>
<keyword evidence="13" id="KW-1185">Reference proteome</keyword>
<keyword evidence="2" id="KW-0813">Transport</keyword>
<feature type="domain" description="Ion transport" evidence="11">
    <location>
        <begin position="5"/>
        <end position="173"/>
    </location>
</feature>
<dbReference type="GO" id="GO:0005216">
    <property type="term" value="F:monoatomic ion channel activity"/>
    <property type="evidence" value="ECO:0007669"/>
    <property type="project" value="InterPro"/>
</dbReference>
<reference evidence="12" key="1">
    <citation type="submission" date="2020-04" db="EMBL/GenBank/DDBJ databases">
        <authorList>
            <person name="Alioto T."/>
            <person name="Alioto T."/>
            <person name="Gomez Garrido J."/>
        </authorList>
    </citation>
    <scope>NUCLEOTIDE SEQUENCE</scope>
    <source>
        <strain evidence="12">A484AB</strain>
    </source>
</reference>
<evidence type="ECO:0000256" key="6">
    <source>
        <dbReference type="ARBA" id="ARBA00023043"/>
    </source>
</evidence>
<protein>
    <submittedName>
        <fullName evidence="12">Transient receptor potential cation channel subfamily A member 1</fullName>
    </submittedName>
</protein>
<evidence type="ECO:0000256" key="4">
    <source>
        <dbReference type="ARBA" id="ARBA00022737"/>
    </source>
</evidence>
<evidence type="ECO:0000256" key="10">
    <source>
        <dbReference type="ARBA" id="ARBA00023303"/>
    </source>
</evidence>
<comment type="caution">
    <text evidence="12">The sequence shown here is derived from an EMBL/GenBank/DDBJ whole genome shotgun (WGS) entry which is preliminary data.</text>
</comment>
<evidence type="ECO:0000313" key="13">
    <source>
        <dbReference type="Proteomes" id="UP001152795"/>
    </source>
</evidence>
<keyword evidence="10" id="KW-0407">Ion channel</keyword>
<dbReference type="AlphaFoldDB" id="A0A6S7I3L1"/>
<keyword evidence="6" id="KW-0040">ANK repeat</keyword>
<keyword evidence="8" id="KW-0472">Membrane</keyword>
<proteinExistence type="predicted"/>
<dbReference type="Proteomes" id="UP001152795">
    <property type="component" value="Unassembled WGS sequence"/>
</dbReference>
<evidence type="ECO:0000256" key="2">
    <source>
        <dbReference type="ARBA" id="ARBA00022448"/>
    </source>
</evidence>
<gene>
    <name evidence="12" type="ORF">PACLA_8A086886</name>
</gene>
<comment type="subcellular location">
    <subcellularLocation>
        <location evidence="1">Membrane</location>
        <topology evidence="1">Multi-pass membrane protein</topology>
    </subcellularLocation>
</comment>
<evidence type="ECO:0000256" key="5">
    <source>
        <dbReference type="ARBA" id="ARBA00022989"/>
    </source>
</evidence>
<dbReference type="GO" id="GO:1902495">
    <property type="term" value="C:transmembrane transporter complex"/>
    <property type="evidence" value="ECO:0007669"/>
    <property type="project" value="TreeGrafter"/>
</dbReference>
<dbReference type="Pfam" id="PF00520">
    <property type="entry name" value="Ion_trans"/>
    <property type="match status" value="1"/>
</dbReference>
<keyword evidence="3" id="KW-0812">Transmembrane</keyword>
<dbReference type="Gene3D" id="1.10.287.70">
    <property type="match status" value="1"/>
</dbReference>
<keyword evidence="12" id="KW-0675">Receptor</keyword>
<name>A0A6S7I3L1_PARCT</name>
<keyword evidence="4" id="KW-0677">Repeat</keyword>
<organism evidence="12 13">
    <name type="scientific">Paramuricea clavata</name>
    <name type="common">Red gorgonian</name>
    <name type="synonym">Violescent sea-whip</name>
    <dbReference type="NCBI Taxonomy" id="317549"/>
    <lineage>
        <taxon>Eukaryota</taxon>
        <taxon>Metazoa</taxon>
        <taxon>Cnidaria</taxon>
        <taxon>Anthozoa</taxon>
        <taxon>Octocorallia</taxon>
        <taxon>Malacalcyonacea</taxon>
        <taxon>Plexauridae</taxon>
        <taxon>Paramuricea</taxon>
    </lineage>
</organism>
<keyword evidence="5" id="KW-1133">Transmembrane helix</keyword>